<evidence type="ECO:0000313" key="2">
    <source>
        <dbReference type="Proteomes" id="UP000828048"/>
    </source>
</evidence>
<gene>
    <name evidence="1" type="ORF">Vadar_016613</name>
</gene>
<dbReference type="Proteomes" id="UP000828048">
    <property type="component" value="Chromosome 9"/>
</dbReference>
<protein>
    <submittedName>
        <fullName evidence="1">Uncharacterized protein</fullName>
    </submittedName>
</protein>
<comment type="caution">
    <text evidence="1">The sequence shown here is derived from an EMBL/GenBank/DDBJ whole genome shotgun (WGS) entry which is preliminary data.</text>
</comment>
<sequence>MHDFALTIIVKSPASCYWFSISLKKMEARASPFKIILGSSSVHRQKVLTEMGYDFTIMTAEIDEKSIRRDTPEEMVMAIAEAKAEAIIPKLSIADWKDDADPSILITGDQVVVYEGKVREKPSSKEEARQFIKGYSNGTAGTVSSVLVTNLKTGFRIGEWEKAEIHFHAIPDEVIDSLIEEDMVLNVAGALISEHPLLQPYVKQLVGTTESMMGLPKALTERLIREALQIINTEGEVPQIAKLPLPSSSSSPTPLSLSLLPDDYHHHHVDAYHLAIYTGPASSSSSSPISIFTLLYLVARYWVLITGDKEEEFCKQREVFSKIPSSSQRAEKALRKRGGYSNATQILRRWRRAVQTAGDNERCVPGYCRAGVVLFKRNRCGRISLVSPFLSPSSSGVH</sequence>
<evidence type="ECO:0000313" key="1">
    <source>
        <dbReference type="EMBL" id="KAH7866166.1"/>
    </source>
</evidence>
<proteinExistence type="predicted"/>
<dbReference type="EMBL" id="CM037159">
    <property type="protein sequence ID" value="KAH7866166.1"/>
    <property type="molecule type" value="Genomic_DNA"/>
</dbReference>
<accession>A0ACB7ZKL2</accession>
<reference evidence="1 2" key="1">
    <citation type="journal article" date="2021" name="Hortic Res">
        <title>High-quality reference genome and annotation aids understanding of berry development for evergreen blueberry (Vaccinium darrowii).</title>
        <authorList>
            <person name="Yu J."/>
            <person name="Hulse-Kemp A.M."/>
            <person name="Babiker E."/>
            <person name="Staton M."/>
        </authorList>
    </citation>
    <scope>NUCLEOTIDE SEQUENCE [LARGE SCALE GENOMIC DNA]</scope>
    <source>
        <strain evidence="2">cv. NJ 8807/NJ 8810</strain>
        <tissue evidence="1">Young leaf</tissue>
    </source>
</reference>
<name>A0ACB7ZKL2_9ERIC</name>
<keyword evidence="2" id="KW-1185">Reference proteome</keyword>
<organism evidence="1 2">
    <name type="scientific">Vaccinium darrowii</name>
    <dbReference type="NCBI Taxonomy" id="229202"/>
    <lineage>
        <taxon>Eukaryota</taxon>
        <taxon>Viridiplantae</taxon>
        <taxon>Streptophyta</taxon>
        <taxon>Embryophyta</taxon>
        <taxon>Tracheophyta</taxon>
        <taxon>Spermatophyta</taxon>
        <taxon>Magnoliopsida</taxon>
        <taxon>eudicotyledons</taxon>
        <taxon>Gunneridae</taxon>
        <taxon>Pentapetalae</taxon>
        <taxon>asterids</taxon>
        <taxon>Ericales</taxon>
        <taxon>Ericaceae</taxon>
        <taxon>Vaccinioideae</taxon>
        <taxon>Vaccinieae</taxon>
        <taxon>Vaccinium</taxon>
    </lineage>
</organism>